<dbReference type="CDD" id="cd04301">
    <property type="entry name" value="NAT_SF"/>
    <property type="match status" value="1"/>
</dbReference>
<reference evidence="4 5" key="1">
    <citation type="submission" date="2016-09" db="EMBL/GenBank/DDBJ databases">
        <title>Bacillus aquimaris SAMM genome sequence reveals colonization and biosurfactant production capacities.</title>
        <authorList>
            <person name="Waghmode S.R."/>
            <person name="Suryavanshi M.V."/>
        </authorList>
    </citation>
    <scope>NUCLEOTIDE SEQUENCE [LARGE SCALE GENOMIC DNA]</scope>
    <source>
        <strain evidence="4 5">SAMM</strain>
    </source>
</reference>
<dbReference type="RefSeq" id="WP_071617450.1">
    <property type="nucleotide sequence ID" value="NZ_MINN01000074.1"/>
</dbReference>
<comment type="caution">
    <text evidence="4">The sequence shown here is derived from an EMBL/GenBank/DDBJ whole genome shotgun (WGS) entry which is preliminary data.</text>
</comment>
<dbReference type="Proteomes" id="UP000182062">
    <property type="component" value="Unassembled WGS sequence"/>
</dbReference>
<feature type="domain" description="N-acetyltransferase" evidence="3">
    <location>
        <begin position="159"/>
        <end position="296"/>
    </location>
</feature>
<dbReference type="SUPFAM" id="SSF55729">
    <property type="entry name" value="Acyl-CoA N-acyltransferases (Nat)"/>
    <property type="match status" value="1"/>
</dbReference>
<evidence type="ECO:0000256" key="1">
    <source>
        <dbReference type="ARBA" id="ARBA00022679"/>
    </source>
</evidence>
<dbReference type="Gene3D" id="3.40.630.30">
    <property type="match status" value="2"/>
</dbReference>
<evidence type="ECO:0000259" key="3">
    <source>
        <dbReference type="PROSITE" id="PS51186"/>
    </source>
</evidence>
<keyword evidence="2" id="KW-0012">Acyltransferase</keyword>
<evidence type="ECO:0000313" key="4">
    <source>
        <dbReference type="EMBL" id="OIU71782.1"/>
    </source>
</evidence>
<dbReference type="PANTHER" id="PTHR43800:SF1">
    <property type="entry name" value="PEPTIDYL-LYSINE N-ACETYLTRANSFERASE YJAB"/>
    <property type="match status" value="1"/>
</dbReference>
<evidence type="ECO:0000256" key="2">
    <source>
        <dbReference type="ARBA" id="ARBA00023315"/>
    </source>
</evidence>
<dbReference type="Pfam" id="PF00583">
    <property type="entry name" value="Acetyltransf_1"/>
    <property type="match status" value="1"/>
</dbReference>
<dbReference type="OrthoDB" id="87299at2"/>
<proteinExistence type="predicted"/>
<accession>A0A1J6W0Y1</accession>
<organism evidence="4 5">
    <name type="scientific">Rossellomorea aquimaris</name>
    <dbReference type="NCBI Taxonomy" id="189382"/>
    <lineage>
        <taxon>Bacteria</taxon>
        <taxon>Bacillati</taxon>
        <taxon>Bacillota</taxon>
        <taxon>Bacilli</taxon>
        <taxon>Bacillales</taxon>
        <taxon>Bacillaceae</taxon>
        <taxon>Rossellomorea</taxon>
    </lineage>
</organism>
<dbReference type="PROSITE" id="PS51186">
    <property type="entry name" value="GNAT"/>
    <property type="match status" value="1"/>
</dbReference>
<name>A0A1J6W0Y1_9BACI</name>
<dbReference type="PANTHER" id="PTHR43800">
    <property type="entry name" value="PEPTIDYL-LYSINE N-ACETYLTRANSFERASE YJAB"/>
    <property type="match status" value="1"/>
</dbReference>
<evidence type="ECO:0000313" key="5">
    <source>
        <dbReference type="Proteomes" id="UP000182062"/>
    </source>
</evidence>
<gene>
    <name evidence="4" type="ORF">BHE18_03750</name>
</gene>
<protein>
    <recommendedName>
        <fullName evidence="3">N-acetyltransferase domain-containing protein</fullName>
    </recommendedName>
</protein>
<keyword evidence="1" id="KW-0808">Transferase</keyword>
<dbReference type="InterPro" id="IPR000182">
    <property type="entry name" value="GNAT_dom"/>
</dbReference>
<dbReference type="EMBL" id="MINN01000074">
    <property type="protein sequence ID" value="OIU71782.1"/>
    <property type="molecule type" value="Genomic_DNA"/>
</dbReference>
<dbReference type="GO" id="GO:0016747">
    <property type="term" value="F:acyltransferase activity, transferring groups other than amino-acyl groups"/>
    <property type="evidence" value="ECO:0007669"/>
    <property type="project" value="InterPro"/>
</dbReference>
<sequence>MDILIQQPVNSEQLAGFIEKINTKQSSHVGYCGEKKKEILDTLQNDFSDMKLEDSFIVAYREDQIAGAVGVDIDLDEKTAEVWGPFIEDGEDWQGLAVSLWQHASVLLKSNDIRIVSFFLNHLNANAIQFVSLLKGVSKGNHLILKASRGAEQSCGAFQEVSPINQELKADFLSLHRRSFPDTYYTGEHILNKLNNENQLLTAKSESGGLTGYVYIEASPRHGEGRIEYIAVSPKHRKKGVGAMLVKSALTKLFDHSPINEIALCVKKENKMAVNLYISAGFIVQHELMLYQVQVK</sequence>
<dbReference type="InterPro" id="IPR016181">
    <property type="entry name" value="Acyl_CoA_acyltransferase"/>
</dbReference>
<keyword evidence="5" id="KW-1185">Reference proteome</keyword>
<dbReference type="AlphaFoldDB" id="A0A1J6W0Y1"/>